<evidence type="ECO:0000256" key="4">
    <source>
        <dbReference type="ARBA" id="ARBA00022989"/>
    </source>
</evidence>
<evidence type="ECO:0000256" key="1">
    <source>
        <dbReference type="ARBA" id="ARBA00004651"/>
    </source>
</evidence>
<evidence type="ECO:0000256" key="7">
    <source>
        <dbReference type="SAM" id="Phobius"/>
    </source>
</evidence>
<proteinExistence type="predicted"/>
<dbReference type="RefSeq" id="WP_184507330.1">
    <property type="nucleotide sequence ID" value="NZ_JACHVT010000001.1"/>
</dbReference>
<comment type="caution">
    <text evidence="8">The sequence shown here is derived from an EMBL/GenBank/DDBJ whole genome shotgun (WGS) entry which is preliminary data.</text>
</comment>
<feature type="transmembrane region" description="Helical" evidence="7">
    <location>
        <begin position="75"/>
        <end position="96"/>
    </location>
</feature>
<feature type="region of interest" description="Disordered" evidence="6">
    <location>
        <begin position="282"/>
        <end position="327"/>
    </location>
</feature>
<evidence type="ECO:0000313" key="9">
    <source>
        <dbReference type="Proteomes" id="UP000590811"/>
    </source>
</evidence>
<feature type="compositionally biased region" description="Low complexity" evidence="6">
    <location>
        <begin position="297"/>
        <end position="311"/>
    </location>
</feature>
<name>A0A839PQ36_9MICO</name>
<feature type="transmembrane region" description="Helical" evidence="7">
    <location>
        <begin position="195"/>
        <end position="218"/>
    </location>
</feature>
<feature type="transmembrane region" description="Helical" evidence="7">
    <location>
        <begin position="125"/>
        <end position="148"/>
    </location>
</feature>
<dbReference type="EMBL" id="JACHVT010000001">
    <property type="protein sequence ID" value="MBB2985133.1"/>
    <property type="molecule type" value="Genomic_DNA"/>
</dbReference>
<accession>A0A839PQ36</accession>
<comment type="subcellular location">
    <subcellularLocation>
        <location evidence="1">Cell membrane</location>
        <topology evidence="1">Multi-pass membrane protein</topology>
    </subcellularLocation>
</comment>
<keyword evidence="5 7" id="KW-0472">Membrane</keyword>
<evidence type="ECO:0000313" key="8">
    <source>
        <dbReference type="EMBL" id="MBB2985133.1"/>
    </source>
</evidence>
<gene>
    <name evidence="8" type="ORF">FHW14_000273</name>
</gene>
<sequence length="340" mass="35140">MPPFAASRLLTAWELSPGGLLAVAVVGGAYLGWVHRARRDGHAWSRWRTALFLVLGVGTLAYAVCGPLAVYRDTVFWVGALQVGVLASLTPVGLALGDPVRLLRTLHPAGRHPLLGLLSTRLARLLMFPAVGTALAVGTLIAVFWTPAFAASTRSPVAEALLDVALVVTGLLFVLPLMVDGLLPRWATPAVRTALAFVDGLADAIPGILLMTASGLVAPSFPGWTHLTAAGVGAVSGLAPDLDQRLGGGALLAVAEAVGLPVIAAVFVEWVRSDDREAAATDRALDAADHPARVRSAGPATGPGAGAAPEPAADPDDPVAAPALWWESDPRLQGRFRPRA</sequence>
<dbReference type="Proteomes" id="UP000590811">
    <property type="component" value="Unassembled WGS sequence"/>
</dbReference>
<evidence type="ECO:0000256" key="6">
    <source>
        <dbReference type="SAM" id="MobiDB-lite"/>
    </source>
</evidence>
<keyword evidence="2" id="KW-1003">Cell membrane</keyword>
<feature type="transmembrane region" description="Helical" evidence="7">
    <location>
        <begin position="49"/>
        <end position="69"/>
    </location>
</feature>
<keyword evidence="4 7" id="KW-1133">Transmembrane helix</keyword>
<dbReference type="InterPro" id="IPR019108">
    <property type="entry name" value="Caa3_assmbl_CtaG-rel"/>
</dbReference>
<dbReference type="AlphaFoldDB" id="A0A839PQ36"/>
<dbReference type="GO" id="GO:0005886">
    <property type="term" value="C:plasma membrane"/>
    <property type="evidence" value="ECO:0007669"/>
    <property type="project" value="UniProtKB-SubCell"/>
</dbReference>
<evidence type="ECO:0000256" key="5">
    <source>
        <dbReference type="ARBA" id="ARBA00023136"/>
    </source>
</evidence>
<evidence type="ECO:0000256" key="3">
    <source>
        <dbReference type="ARBA" id="ARBA00022692"/>
    </source>
</evidence>
<feature type="transmembrane region" description="Helical" evidence="7">
    <location>
        <begin position="160"/>
        <end position="183"/>
    </location>
</feature>
<feature type="transmembrane region" description="Helical" evidence="7">
    <location>
        <begin position="246"/>
        <end position="268"/>
    </location>
</feature>
<organism evidence="8 9">
    <name type="scientific">Terracoccus luteus</name>
    <dbReference type="NCBI Taxonomy" id="53356"/>
    <lineage>
        <taxon>Bacteria</taxon>
        <taxon>Bacillati</taxon>
        <taxon>Actinomycetota</taxon>
        <taxon>Actinomycetes</taxon>
        <taxon>Micrococcales</taxon>
        <taxon>Intrasporangiaceae</taxon>
        <taxon>Terracoccus</taxon>
    </lineage>
</organism>
<reference evidence="8 9" key="1">
    <citation type="submission" date="2020-08" db="EMBL/GenBank/DDBJ databases">
        <title>Genomic Encyclopedia of Type Strains, Phase IV (KMG-V): Genome sequencing to study the core and pangenomes of soil and plant-associated prokaryotes.</title>
        <authorList>
            <person name="Whitman W."/>
        </authorList>
    </citation>
    <scope>NUCLEOTIDE SEQUENCE [LARGE SCALE GENOMIC DNA]</scope>
    <source>
        <strain evidence="8 9">B3ACCR2</strain>
    </source>
</reference>
<dbReference type="Pfam" id="PF09678">
    <property type="entry name" value="Caa3_CtaG"/>
    <property type="match status" value="1"/>
</dbReference>
<feature type="transmembrane region" description="Helical" evidence="7">
    <location>
        <begin position="20"/>
        <end position="37"/>
    </location>
</feature>
<keyword evidence="3 7" id="KW-0812">Transmembrane</keyword>
<feature type="compositionally biased region" description="Basic and acidic residues" evidence="6">
    <location>
        <begin position="282"/>
        <end position="292"/>
    </location>
</feature>
<protein>
    <submittedName>
        <fullName evidence="8">Putative copper resistance protein D</fullName>
    </submittedName>
</protein>
<evidence type="ECO:0000256" key="2">
    <source>
        <dbReference type="ARBA" id="ARBA00022475"/>
    </source>
</evidence>